<dbReference type="Proteomes" id="UP001231941">
    <property type="component" value="Unassembled WGS sequence"/>
</dbReference>
<dbReference type="EMBL" id="JAVAMP010000004">
    <property type="protein sequence ID" value="MDP5274826.1"/>
    <property type="molecule type" value="Genomic_DNA"/>
</dbReference>
<protein>
    <submittedName>
        <fullName evidence="6">TetR/AcrR family transcriptional regulator</fullName>
    </submittedName>
</protein>
<evidence type="ECO:0000256" key="3">
    <source>
        <dbReference type="ARBA" id="ARBA00023163"/>
    </source>
</evidence>
<evidence type="ECO:0000256" key="1">
    <source>
        <dbReference type="ARBA" id="ARBA00023015"/>
    </source>
</evidence>
<keyword evidence="1" id="KW-0805">Transcription regulation</keyword>
<dbReference type="RefSeq" id="WP_305992129.1">
    <property type="nucleotide sequence ID" value="NZ_JAVAMP010000004.1"/>
</dbReference>
<evidence type="ECO:0000313" key="7">
    <source>
        <dbReference type="Proteomes" id="UP001231941"/>
    </source>
</evidence>
<sequence length="191" mass="22570">MRKNKILQESLALFANKGYFETSMEDIAKAVGIKKASLYSHFSGKEDIFSAVFNHILIDYSTFINELTTFKENVDVQEKLNIIFTRYIKNCRNNAQMDFWDRYFYYPPEYLKEYIHEKTDETEKELTKKVAAIIEEGIEKKQFKNKDASEVALAYYYMMIGFAMSIKFYDERDIERDLSSCFNAFLDGIKI</sequence>
<keyword evidence="3" id="KW-0804">Transcription</keyword>
<proteinExistence type="predicted"/>
<organism evidence="6 7">
    <name type="scientific">Chengkuizengella axinellae</name>
    <dbReference type="NCBI Taxonomy" id="3064388"/>
    <lineage>
        <taxon>Bacteria</taxon>
        <taxon>Bacillati</taxon>
        <taxon>Bacillota</taxon>
        <taxon>Bacilli</taxon>
        <taxon>Bacillales</taxon>
        <taxon>Paenibacillaceae</taxon>
        <taxon>Chengkuizengella</taxon>
    </lineage>
</organism>
<name>A0ABT9IZM6_9BACL</name>
<dbReference type="InterPro" id="IPR001647">
    <property type="entry name" value="HTH_TetR"/>
</dbReference>
<dbReference type="InterPro" id="IPR009057">
    <property type="entry name" value="Homeodomain-like_sf"/>
</dbReference>
<comment type="caution">
    <text evidence="6">The sequence shown here is derived from an EMBL/GenBank/DDBJ whole genome shotgun (WGS) entry which is preliminary data.</text>
</comment>
<dbReference type="PROSITE" id="PS50977">
    <property type="entry name" value="HTH_TETR_2"/>
    <property type="match status" value="1"/>
</dbReference>
<evidence type="ECO:0000256" key="4">
    <source>
        <dbReference type="PROSITE-ProRule" id="PRU00335"/>
    </source>
</evidence>
<dbReference type="Gene3D" id="1.10.357.10">
    <property type="entry name" value="Tetracycline Repressor, domain 2"/>
    <property type="match status" value="1"/>
</dbReference>
<dbReference type="PRINTS" id="PR00455">
    <property type="entry name" value="HTHTETR"/>
</dbReference>
<keyword evidence="2 4" id="KW-0238">DNA-binding</keyword>
<dbReference type="InterPro" id="IPR036271">
    <property type="entry name" value="Tet_transcr_reg_TetR-rel_C_sf"/>
</dbReference>
<dbReference type="Gene3D" id="1.10.10.60">
    <property type="entry name" value="Homeodomain-like"/>
    <property type="match status" value="1"/>
</dbReference>
<feature type="DNA-binding region" description="H-T-H motif" evidence="4">
    <location>
        <begin position="23"/>
        <end position="42"/>
    </location>
</feature>
<reference evidence="6 7" key="1">
    <citation type="submission" date="2023-08" db="EMBL/GenBank/DDBJ databases">
        <authorList>
            <person name="Park J.-S."/>
        </authorList>
    </citation>
    <scope>NUCLEOTIDE SEQUENCE [LARGE SCALE GENOMIC DNA]</scope>
    <source>
        <strain evidence="6 7">2205SS18-9</strain>
    </source>
</reference>
<dbReference type="PANTHER" id="PTHR47506">
    <property type="entry name" value="TRANSCRIPTIONAL REGULATORY PROTEIN"/>
    <property type="match status" value="1"/>
</dbReference>
<evidence type="ECO:0000259" key="5">
    <source>
        <dbReference type="PROSITE" id="PS50977"/>
    </source>
</evidence>
<evidence type="ECO:0000313" key="6">
    <source>
        <dbReference type="EMBL" id="MDP5274826.1"/>
    </source>
</evidence>
<dbReference type="SUPFAM" id="SSF46689">
    <property type="entry name" value="Homeodomain-like"/>
    <property type="match status" value="1"/>
</dbReference>
<dbReference type="SUPFAM" id="SSF48498">
    <property type="entry name" value="Tetracyclin repressor-like, C-terminal domain"/>
    <property type="match status" value="1"/>
</dbReference>
<gene>
    <name evidence="6" type="ORF">Q5Y73_11970</name>
</gene>
<dbReference type="Pfam" id="PF00440">
    <property type="entry name" value="TetR_N"/>
    <property type="match status" value="1"/>
</dbReference>
<dbReference type="PANTHER" id="PTHR47506:SF6">
    <property type="entry name" value="HTH-TYPE TRANSCRIPTIONAL REPRESSOR NEMR"/>
    <property type="match status" value="1"/>
</dbReference>
<evidence type="ECO:0000256" key="2">
    <source>
        <dbReference type="ARBA" id="ARBA00023125"/>
    </source>
</evidence>
<accession>A0ABT9IZM6</accession>
<feature type="domain" description="HTH tetR-type" evidence="5">
    <location>
        <begin position="1"/>
        <end position="60"/>
    </location>
</feature>
<keyword evidence="7" id="KW-1185">Reference proteome</keyword>